<evidence type="ECO:0000313" key="5">
    <source>
        <dbReference type="EMBL" id="MFC3105141.1"/>
    </source>
</evidence>
<dbReference type="InterPro" id="IPR015590">
    <property type="entry name" value="Aldehyde_DH_dom"/>
</dbReference>
<protein>
    <submittedName>
        <fullName evidence="5">Aldehyde dehydrogenase family protein</fullName>
    </submittedName>
</protein>
<dbReference type="PROSITE" id="PS00687">
    <property type="entry name" value="ALDEHYDE_DEHYDR_GLU"/>
    <property type="match status" value="1"/>
</dbReference>
<organism evidence="5 6">
    <name type="scientific">Salinisphaera aquimarina</name>
    <dbReference type="NCBI Taxonomy" id="2094031"/>
    <lineage>
        <taxon>Bacteria</taxon>
        <taxon>Pseudomonadati</taxon>
        <taxon>Pseudomonadota</taxon>
        <taxon>Gammaproteobacteria</taxon>
        <taxon>Salinisphaerales</taxon>
        <taxon>Salinisphaeraceae</taxon>
        <taxon>Salinisphaera</taxon>
    </lineage>
</organism>
<feature type="active site" evidence="2">
    <location>
        <position position="256"/>
    </location>
</feature>
<dbReference type="EMBL" id="JBHRSS010000007">
    <property type="protein sequence ID" value="MFC3105141.1"/>
    <property type="molecule type" value="Genomic_DNA"/>
</dbReference>
<keyword evidence="1 3" id="KW-0560">Oxidoreductase</keyword>
<dbReference type="Gene3D" id="3.40.309.10">
    <property type="entry name" value="Aldehyde Dehydrogenase, Chain A, domain 2"/>
    <property type="match status" value="1"/>
</dbReference>
<dbReference type="InterPro" id="IPR029510">
    <property type="entry name" value="Ald_DH_CS_GLU"/>
</dbReference>
<accession>A0ABV7ETA6</accession>
<name>A0ABV7ETA6_9GAMM</name>
<reference evidence="6" key="1">
    <citation type="journal article" date="2019" name="Int. J. Syst. Evol. Microbiol.">
        <title>The Global Catalogue of Microorganisms (GCM) 10K type strain sequencing project: providing services to taxonomists for standard genome sequencing and annotation.</title>
        <authorList>
            <consortium name="The Broad Institute Genomics Platform"/>
            <consortium name="The Broad Institute Genome Sequencing Center for Infectious Disease"/>
            <person name="Wu L."/>
            <person name="Ma J."/>
        </authorList>
    </citation>
    <scope>NUCLEOTIDE SEQUENCE [LARGE SCALE GENOMIC DNA]</scope>
    <source>
        <strain evidence="6">KCTC 52640</strain>
    </source>
</reference>
<evidence type="ECO:0000256" key="1">
    <source>
        <dbReference type="ARBA" id="ARBA00023002"/>
    </source>
</evidence>
<gene>
    <name evidence="5" type="ORF">ACFOSU_14765</name>
</gene>
<feature type="domain" description="Aldehyde dehydrogenase" evidence="4">
    <location>
        <begin position="20"/>
        <end position="478"/>
    </location>
</feature>
<dbReference type="Proteomes" id="UP001595462">
    <property type="component" value="Unassembled WGS sequence"/>
</dbReference>
<dbReference type="InterPro" id="IPR016163">
    <property type="entry name" value="Ald_DH_C"/>
</dbReference>
<evidence type="ECO:0000313" key="6">
    <source>
        <dbReference type="Proteomes" id="UP001595462"/>
    </source>
</evidence>
<evidence type="ECO:0000256" key="2">
    <source>
        <dbReference type="PROSITE-ProRule" id="PRU10007"/>
    </source>
</evidence>
<dbReference type="PANTHER" id="PTHR11699">
    <property type="entry name" value="ALDEHYDE DEHYDROGENASE-RELATED"/>
    <property type="match status" value="1"/>
</dbReference>
<keyword evidence="6" id="KW-1185">Reference proteome</keyword>
<dbReference type="InterPro" id="IPR016162">
    <property type="entry name" value="Ald_DH_N"/>
</dbReference>
<dbReference type="Gene3D" id="3.40.605.10">
    <property type="entry name" value="Aldehyde Dehydrogenase, Chain A, domain 1"/>
    <property type="match status" value="1"/>
</dbReference>
<dbReference type="InterPro" id="IPR016161">
    <property type="entry name" value="Ald_DH/histidinol_DH"/>
</dbReference>
<comment type="similarity">
    <text evidence="3">Belongs to the aldehyde dehydrogenase family.</text>
</comment>
<proteinExistence type="inferred from homology"/>
<dbReference type="RefSeq" id="WP_380690701.1">
    <property type="nucleotide sequence ID" value="NZ_JBHRSS010000007.1"/>
</dbReference>
<comment type="caution">
    <text evidence="5">The sequence shown here is derived from an EMBL/GenBank/DDBJ whole genome shotgun (WGS) entry which is preliminary data.</text>
</comment>
<dbReference type="SUPFAM" id="SSF53720">
    <property type="entry name" value="ALDH-like"/>
    <property type="match status" value="1"/>
</dbReference>
<sequence length="486" mass="50762">MGLAELLAPAQPRLFIGGGWCDAADGATFDTRDPAHDDCVLADVARGGALDIDAAVTAARAAWPAWAATAPADRSACLRRLADAVEAAAETLATIEVLDNGKSLTLARAEVAGCVAYLHYYAGAADKIQGETVPLGDGYLDYVQREPLGVSAHIVPWNAPLSMLCRSLAPALAAGNTAVVKPAEQTPLSALKLAQVLADAGLPNGVFNVVTGFGSEAGAALAAHAGIDSITFTGSVATGRAVLRAAAEHVKPVVVELGGKSPQLVFADAGLEQVAREVVKGIFTNSGQYCDAGSRLLVEQSVAEPLCERVVGIARELSVGPGLDAPDLGPLVSREHFERVCGYMTLARQEGARALIGGAPLDRPGCFVPPTIYADVSPAMRIYREEIFGPVLTVTPFADEDEALALANDCDYGLAAGVFTADIDRALRLASRIEAGYIMVNEYFAGGIGAPFGGCKLSGYSRERGLVALENYTRTRNVVIRWKTDR</sequence>
<dbReference type="Pfam" id="PF00171">
    <property type="entry name" value="Aldedh"/>
    <property type="match status" value="1"/>
</dbReference>
<evidence type="ECO:0000256" key="3">
    <source>
        <dbReference type="RuleBase" id="RU003345"/>
    </source>
</evidence>
<evidence type="ECO:0000259" key="4">
    <source>
        <dbReference type="Pfam" id="PF00171"/>
    </source>
</evidence>